<keyword evidence="1" id="KW-1133">Transmembrane helix</keyword>
<keyword evidence="3" id="KW-1185">Reference proteome</keyword>
<feature type="transmembrane region" description="Helical" evidence="1">
    <location>
        <begin position="23"/>
        <end position="44"/>
    </location>
</feature>
<proteinExistence type="predicted"/>
<evidence type="ECO:0000313" key="2">
    <source>
        <dbReference type="EMBL" id="ORA80971.1"/>
    </source>
</evidence>
<keyword evidence="1" id="KW-0812">Transmembrane</keyword>
<accession>A0ABX3SS39</accession>
<comment type="caution">
    <text evidence="2">The sequence shown here is derived from an EMBL/GenBank/DDBJ whole genome shotgun (WGS) entry which is preliminary data.</text>
</comment>
<reference evidence="2 3" key="1">
    <citation type="submission" date="2017-02" db="EMBL/GenBank/DDBJ databases">
        <title>The new phylogeny of genus Mycobacterium.</title>
        <authorList>
            <person name="Tortoli E."/>
            <person name="Trovato A."/>
            <person name="Cirillo D.M."/>
        </authorList>
    </citation>
    <scope>NUCLEOTIDE SEQUENCE [LARGE SCALE GENOMIC DNA]</scope>
    <source>
        <strain evidence="2 3">IP1130001</strain>
    </source>
</reference>
<evidence type="ECO:0000313" key="3">
    <source>
        <dbReference type="Proteomes" id="UP000243140"/>
    </source>
</evidence>
<evidence type="ECO:0000256" key="1">
    <source>
        <dbReference type="SAM" id="Phobius"/>
    </source>
</evidence>
<name>A0ABX3SS39_MYCMA</name>
<dbReference type="EMBL" id="MVHV01000015">
    <property type="protein sequence ID" value="ORA80971.1"/>
    <property type="molecule type" value="Genomic_DNA"/>
</dbReference>
<organism evidence="2 3">
    <name type="scientific">Mycobacterium malmoense</name>
    <dbReference type="NCBI Taxonomy" id="1780"/>
    <lineage>
        <taxon>Bacteria</taxon>
        <taxon>Bacillati</taxon>
        <taxon>Actinomycetota</taxon>
        <taxon>Actinomycetes</taxon>
        <taxon>Mycobacteriales</taxon>
        <taxon>Mycobacteriaceae</taxon>
        <taxon>Mycobacterium</taxon>
    </lineage>
</organism>
<sequence>MLPTFLPGFQDSFTSGPRVNVTWFSWLTAVAEIGAGLVLGYVGLQARRSRPAVQLMVAGGRQAR</sequence>
<keyword evidence="1" id="KW-0472">Membrane</keyword>
<gene>
    <name evidence="2" type="ORF">BST29_15610</name>
</gene>
<dbReference type="Proteomes" id="UP000243140">
    <property type="component" value="Unassembled WGS sequence"/>
</dbReference>
<protein>
    <submittedName>
        <fullName evidence="2">Uncharacterized protein</fullName>
    </submittedName>
</protein>